<gene>
    <name evidence="2" type="ORF">MALV_01440</name>
</gene>
<dbReference type="SUPFAM" id="SSF52266">
    <property type="entry name" value="SGNH hydrolase"/>
    <property type="match status" value="1"/>
</dbReference>
<dbReference type="EMBL" id="AP022565">
    <property type="protein sequence ID" value="BBX25019.1"/>
    <property type="molecule type" value="Genomic_DNA"/>
</dbReference>
<keyword evidence="3" id="KW-1185">Reference proteome</keyword>
<dbReference type="InterPro" id="IPR013830">
    <property type="entry name" value="SGNH_hydro"/>
</dbReference>
<dbReference type="Proteomes" id="UP000466906">
    <property type="component" value="Chromosome"/>
</dbReference>
<evidence type="ECO:0000313" key="3">
    <source>
        <dbReference type="Proteomes" id="UP000466906"/>
    </source>
</evidence>
<dbReference type="Pfam" id="PF13472">
    <property type="entry name" value="Lipase_GDSL_2"/>
    <property type="match status" value="1"/>
</dbReference>
<evidence type="ECO:0000259" key="1">
    <source>
        <dbReference type="Pfam" id="PF13472"/>
    </source>
</evidence>
<dbReference type="Gene3D" id="3.40.50.1110">
    <property type="entry name" value="SGNH hydrolase"/>
    <property type="match status" value="1"/>
</dbReference>
<sequence length="765" mass="78143">MARLPIPGQDSGTWGDILNEYLSQAHKTDGALKDNAVTANVLAPNSITNTAIADDAVNAASIANGSITEALLDGGVTTKLNQAAPTWSTLSGKPAVVAAGSDGVAARSAIDAIDPQTLATVSPARSRPLVRNRKNLARFETALATKANPVITVLGNSITYGVGADGSGSTTNGYYEPYRQYAWPVLLRKLLAARAGQLPCENFIGLSGLFGYAENPQNSAGTIQSVGPFGSLTVGGQNGGGIGLPSTSASIDIPASKAGRFTALDVLCWGTASGTAGYRPKVLIDNVEVYAGGTIATGNLDVIPITGLSDAAHKITLVGTGVSGCFVAGVVTRRSSGIIVNRIACPGARASDVSGAAYGFTTVQQQRNIDAAVTAGYSDLVVIQFTANEVYQQPSLSDFQTAVNSIITRATTGHGAACVLLLGDPMVTNEETAYAIKGSQYRAVLQSISDSNQYVAYADQNALFGDRTSGEAMGMWPSGTVHPALEGHRRMADFVRDILPGSLISSSVGGSSIDGTIDKVSAASAVAIPSVIAARDANGNLSADAFIPGSATTTPSGTTTTLTANDAEVQIFAGGSGNQTVVLPTTSVEKARHFRIINSNAATLIVQASDATSIGLIPIGQSLEVTALQATPTTYSHWNSAIGSGNGYTYRDTPVGGSIALRNASANLLADAFVPTKTSTASSAGTLTMNSDSTQVQEITGTAVHTVRLPNGGVTAGMDYRIINNSTGTVTVQSSGGNTITTVAAGSAVLFIAQIDLPTATANWR</sequence>
<dbReference type="InterPro" id="IPR036514">
    <property type="entry name" value="SGNH_hydro_sf"/>
</dbReference>
<dbReference type="RefSeq" id="WP_163660257.1">
    <property type="nucleotide sequence ID" value="NZ_AP022565.1"/>
</dbReference>
<accession>A0A6N4UKX8</accession>
<organism evidence="2 3">
    <name type="scientific">Mycolicibacterium alvei</name>
    <dbReference type="NCBI Taxonomy" id="67081"/>
    <lineage>
        <taxon>Bacteria</taxon>
        <taxon>Bacillati</taxon>
        <taxon>Actinomycetota</taxon>
        <taxon>Actinomycetes</taxon>
        <taxon>Mycobacteriales</taxon>
        <taxon>Mycobacteriaceae</taxon>
        <taxon>Mycolicibacterium</taxon>
    </lineage>
</organism>
<name>A0A6N4UKX8_9MYCO</name>
<reference evidence="2 3" key="1">
    <citation type="journal article" date="2019" name="Emerg. Microbes Infect.">
        <title>Comprehensive subspecies identification of 175 nontuberculous mycobacteria species based on 7547 genomic profiles.</title>
        <authorList>
            <person name="Matsumoto Y."/>
            <person name="Kinjo T."/>
            <person name="Motooka D."/>
            <person name="Nabeya D."/>
            <person name="Jung N."/>
            <person name="Uechi K."/>
            <person name="Horii T."/>
            <person name="Iida T."/>
            <person name="Fujita J."/>
            <person name="Nakamura S."/>
        </authorList>
    </citation>
    <scope>NUCLEOTIDE SEQUENCE [LARGE SCALE GENOMIC DNA]</scope>
    <source>
        <strain evidence="2 3">JCM 12272</strain>
    </source>
</reference>
<dbReference type="AlphaFoldDB" id="A0A6N4UKX8"/>
<protein>
    <recommendedName>
        <fullName evidence="1">SGNH hydrolase-type esterase domain-containing protein</fullName>
    </recommendedName>
</protein>
<dbReference type="CDD" id="cd00229">
    <property type="entry name" value="SGNH_hydrolase"/>
    <property type="match status" value="1"/>
</dbReference>
<feature type="domain" description="SGNH hydrolase-type esterase" evidence="1">
    <location>
        <begin position="340"/>
        <end position="490"/>
    </location>
</feature>
<evidence type="ECO:0000313" key="2">
    <source>
        <dbReference type="EMBL" id="BBX25019.1"/>
    </source>
</evidence>
<proteinExistence type="predicted"/>
<dbReference type="KEGG" id="malv:MALV_01440"/>